<dbReference type="InterPro" id="IPR033121">
    <property type="entry name" value="PEPTIDASE_A1"/>
</dbReference>
<keyword evidence="3" id="KW-0378">Hydrolase</keyword>
<feature type="signal peptide" evidence="4">
    <location>
        <begin position="1"/>
        <end position="24"/>
    </location>
</feature>
<dbReference type="Proteomes" id="UP001280121">
    <property type="component" value="Unassembled WGS sequence"/>
</dbReference>
<dbReference type="PROSITE" id="PS51767">
    <property type="entry name" value="PEPTIDASE_A1"/>
    <property type="match status" value="1"/>
</dbReference>
<comment type="caution">
    <text evidence="6">The sequence shown here is derived from an EMBL/GenBank/DDBJ whole genome shotgun (WGS) entry which is preliminary data.</text>
</comment>
<feature type="chain" id="PRO_5042170643" description="Peptidase A1 domain-containing protein" evidence="4">
    <location>
        <begin position="25"/>
        <end position="151"/>
    </location>
</feature>
<dbReference type="InterPro" id="IPR051708">
    <property type="entry name" value="Plant_Aspart_Prot_A1"/>
</dbReference>
<protein>
    <recommendedName>
        <fullName evidence="5">Peptidase A1 domain-containing protein</fullName>
    </recommendedName>
</protein>
<proteinExistence type="inferred from homology"/>
<dbReference type="Pfam" id="PF14543">
    <property type="entry name" value="TAXi_N"/>
    <property type="match status" value="1"/>
</dbReference>
<reference evidence="6" key="1">
    <citation type="journal article" date="2023" name="Plant J.">
        <title>Genome sequences and population genomics provide insights into the demographic history, inbreeding, and mutation load of two 'living fossil' tree species of Dipteronia.</title>
        <authorList>
            <person name="Feng Y."/>
            <person name="Comes H.P."/>
            <person name="Chen J."/>
            <person name="Zhu S."/>
            <person name="Lu R."/>
            <person name="Zhang X."/>
            <person name="Li P."/>
            <person name="Qiu J."/>
            <person name="Olsen K.M."/>
            <person name="Qiu Y."/>
        </authorList>
    </citation>
    <scope>NUCLEOTIDE SEQUENCE</scope>
    <source>
        <strain evidence="6">KIB01</strain>
    </source>
</reference>
<keyword evidence="2" id="KW-0645">Protease</keyword>
<dbReference type="PANTHER" id="PTHR47967:SF60">
    <property type="entry name" value="PROTEIN ASPARTIC PROTEASE IN GUARD CELL 1-LIKE"/>
    <property type="match status" value="1"/>
</dbReference>
<dbReference type="AlphaFoldDB" id="A0AAD9TH60"/>
<evidence type="ECO:0000256" key="2">
    <source>
        <dbReference type="ARBA" id="ARBA00022670"/>
    </source>
</evidence>
<evidence type="ECO:0000256" key="4">
    <source>
        <dbReference type="SAM" id="SignalP"/>
    </source>
</evidence>
<feature type="domain" description="Peptidase A1" evidence="5">
    <location>
        <begin position="41"/>
        <end position="151"/>
    </location>
</feature>
<dbReference type="PANTHER" id="PTHR47967">
    <property type="entry name" value="OS07G0603500 PROTEIN-RELATED"/>
    <property type="match status" value="1"/>
</dbReference>
<evidence type="ECO:0000259" key="5">
    <source>
        <dbReference type="PROSITE" id="PS51767"/>
    </source>
</evidence>
<keyword evidence="7" id="KW-1185">Reference proteome</keyword>
<sequence length="151" mass="16928">MAVSSKLLLLVMITLIFIPVPSSQFQNHNHTKLEPVHIDHIPSSTKFHNHNHRFLVRMQRDVKTGWLPLHTSSLPPKVMRCYKQVDPVFNPATSTSYTVVPCGSSVCDALLLNDGRCHVGKCGYEVNYADGSYTKGTLMLETLTFGQTRIC</sequence>
<accession>A0AAD9TH60</accession>
<name>A0AAD9TH60_9ROSI</name>
<dbReference type="InterPro" id="IPR032861">
    <property type="entry name" value="TAXi_N"/>
</dbReference>
<evidence type="ECO:0000313" key="7">
    <source>
        <dbReference type="Proteomes" id="UP001280121"/>
    </source>
</evidence>
<dbReference type="InterPro" id="IPR021109">
    <property type="entry name" value="Peptidase_aspartic_dom_sf"/>
</dbReference>
<dbReference type="GO" id="GO:0006508">
    <property type="term" value="P:proteolysis"/>
    <property type="evidence" value="ECO:0007669"/>
    <property type="project" value="UniProtKB-KW"/>
</dbReference>
<gene>
    <name evidence="6" type="ORF">Ddye_030565</name>
</gene>
<dbReference type="EMBL" id="JANJYI010000009">
    <property type="protein sequence ID" value="KAK2635773.1"/>
    <property type="molecule type" value="Genomic_DNA"/>
</dbReference>
<evidence type="ECO:0000313" key="6">
    <source>
        <dbReference type="EMBL" id="KAK2635773.1"/>
    </source>
</evidence>
<dbReference type="SUPFAM" id="SSF50630">
    <property type="entry name" value="Acid proteases"/>
    <property type="match status" value="1"/>
</dbReference>
<comment type="similarity">
    <text evidence="1">Belongs to the peptidase A1 family.</text>
</comment>
<dbReference type="GO" id="GO:0008233">
    <property type="term" value="F:peptidase activity"/>
    <property type="evidence" value="ECO:0007669"/>
    <property type="project" value="UniProtKB-KW"/>
</dbReference>
<evidence type="ECO:0000256" key="1">
    <source>
        <dbReference type="ARBA" id="ARBA00007447"/>
    </source>
</evidence>
<organism evidence="6 7">
    <name type="scientific">Dipteronia dyeriana</name>
    <dbReference type="NCBI Taxonomy" id="168575"/>
    <lineage>
        <taxon>Eukaryota</taxon>
        <taxon>Viridiplantae</taxon>
        <taxon>Streptophyta</taxon>
        <taxon>Embryophyta</taxon>
        <taxon>Tracheophyta</taxon>
        <taxon>Spermatophyta</taxon>
        <taxon>Magnoliopsida</taxon>
        <taxon>eudicotyledons</taxon>
        <taxon>Gunneridae</taxon>
        <taxon>Pentapetalae</taxon>
        <taxon>rosids</taxon>
        <taxon>malvids</taxon>
        <taxon>Sapindales</taxon>
        <taxon>Sapindaceae</taxon>
        <taxon>Hippocastanoideae</taxon>
        <taxon>Acereae</taxon>
        <taxon>Dipteronia</taxon>
    </lineage>
</organism>
<evidence type="ECO:0000256" key="3">
    <source>
        <dbReference type="ARBA" id="ARBA00022801"/>
    </source>
</evidence>
<keyword evidence="4" id="KW-0732">Signal</keyword>
<dbReference type="Gene3D" id="2.40.70.10">
    <property type="entry name" value="Acid Proteases"/>
    <property type="match status" value="1"/>
</dbReference>